<dbReference type="Proteomes" id="UP000308092">
    <property type="component" value="Unassembled WGS sequence"/>
</dbReference>
<dbReference type="AlphaFoldDB" id="A0A4S3J1Q3"/>
<evidence type="ECO:0000313" key="3">
    <source>
        <dbReference type="EMBL" id="THC87858.1"/>
    </source>
</evidence>
<dbReference type="Gene3D" id="3.30.460.10">
    <property type="entry name" value="Beta Polymerase, domain 2"/>
    <property type="match status" value="1"/>
</dbReference>
<proteinExistence type="predicted"/>
<dbReference type="VEuPathDB" id="FungiDB:EYZ11_012696"/>
<reference evidence="3 4" key="1">
    <citation type="submission" date="2019-03" db="EMBL/GenBank/DDBJ databases">
        <title>The genome sequence of a newly discovered highly antifungal drug resistant Aspergillus species, Aspergillus tanneri NIH 1004.</title>
        <authorList>
            <person name="Mounaud S."/>
            <person name="Singh I."/>
            <person name="Joardar V."/>
            <person name="Pakala S."/>
            <person name="Pakala S."/>
            <person name="Venepally P."/>
            <person name="Hoover J."/>
            <person name="Nierman W."/>
            <person name="Chung J."/>
            <person name="Losada L."/>
        </authorList>
    </citation>
    <scope>NUCLEOTIDE SEQUENCE [LARGE SCALE GENOMIC DNA]</scope>
    <source>
        <strain evidence="3 4">NIH1004</strain>
    </source>
</reference>
<dbReference type="Pfam" id="PF04607">
    <property type="entry name" value="RelA_SpoT"/>
    <property type="match status" value="1"/>
</dbReference>
<evidence type="ECO:0000313" key="4">
    <source>
        <dbReference type="Proteomes" id="UP000308092"/>
    </source>
</evidence>
<evidence type="ECO:0000259" key="1">
    <source>
        <dbReference type="SMART" id="SM00954"/>
    </source>
</evidence>
<dbReference type="InterPro" id="IPR043519">
    <property type="entry name" value="NT_sf"/>
</dbReference>
<keyword evidence="4" id="KW-1185">Reference proteome</keyword>
<evidence type="ECO:0000313" key="2">
    <source>
        <dbReference type="EMBL" id="KAA8648018.1"/>
    </source>
</evidence>
<dbReference type="PANTHER" id="PTHR41773">
    <property type="entry name" value="GTP PYROPHOSPHATASE-RELATED"/>
    <property type="match status" value="1"/>
</dbReference>
<gene>
    <name evidence="2" type="ORF">ATNIH1004_003901</name>
    <name evidence="3" type="ORF">EYZ11_012696</name>
</gene>
<dbReference type="SMART" id="SM00954">
    <property type="entry name" value="RelA_SpoT"/>
    <property type="match status" value="1"/>
</dbReference>
<reference evidence="2 5" key="2">
    <citation type="submission" date="2019-08" db="EMBL/GenBank/DDBJ databases">
        <title>The genome sequence of a newly discovered highly antifungal drug resistant Aspergillus species, Aspergillus tanneri NIH 1004.</title>
        <authorList>
            <person name="Mounaud S."/>
            <person name="Singh I."/>
            <person name="Joardar V."/>
            <person name="Pakala S."/>
            <person name="Pakala S."/>
            <person name="Venepally P."/>
            <person name="Chung J.K."/>
            <person name="Losada L."/>
            <person name="Nierman W.C."/>
        </authorList>
    </citation>
    <scope>NUCLEOTIDE SEQUENCE [LARGE SCALE GENOMIC DNA]</scope>
    <source>
        <strain evidence="2 5">NIH1004</strain>
    </source>
</reference>
<dbReference type="EMBL" id="QUQM01000003">
    <property type="protein sequence ID" value="KAA8648018.1"/>
    <property type="molecule type" value="Genomic_DNA"/>
</dbReference>
<protein>
    <recommendedName>
        <fullName evidence="1">RelA/SpoT domain-containing protein</fullName>
    </recommendedName>
</protein>
<dbReference type="SUPFAM" id="SSF81301">
    <property type="entry name" value="Nucleotidyltransferase"/>
    <property type="match status" value="1"/>
</dbReference>
<dbReference type="STRING" id="1220188.A0A4S3J1Q3"/>
<name>A0A4S3J1Q3_9EURO</name>
<organism evidence="3 4">
    <name type="scientific">Aspergillus tanneri</name>
    <dbReference type="NCBI Taxonomy" id="1220188"/>
    <lineage>
        <taxon>Eukaryota</taxon>
        <taxon>Fungi</taxon>
        <taxon>Dikarya</taxon>
        <taxon>Ascomycota</taxon>
        <taxon>Pezizomycotina</taxon>
        <taxon>Eurotiomycetes</taxon>
        <taxon>Eurotiomycetidae</taxon>
        <taxon>Eurotiales</taxon>
        <taxon>Aspergillaceae</taxon>
        <taxon>Aspergillus</taxon>
        <taxon>Aspergillus subgen. Circumdati</taxon>
    </lineage>
</organism>
<comment type="caution">
    <text evidence="3">The sequence shown here is derived from an EMBL/GenBank/DDBJ whole genome shotgun (WGS) entry which is preliminary data.</text>
</comment>
<feature type="domain" description="RelA/SpoT" evidence="1">
    <location>
        <begin position="56"/>
        <end position="197"/>
    </location>
</feature>
<dbReference type="OrthoDB" id="4719016at2759"/>
<dbReference type="PANTHER" id="PTHR41773:SF1">
    <property type="entry name" value="RELA_SPOT DOMAIN-CONTAINING PROTEIN"/>
    <property type="match status" value="1"/>
</dbReference>
<dbReference type="GeneID" id="54326603"/>
<dbReference type="CDD" id="cd05399">
    <property type="entry name" value="NT_Rel-Spo_like"/>
    <property type="match status" value="1"/>
</dbReference>
<dbReference type="RefSeq" id="XP_033427379.1">
    <property type="nucleotide sequence ID" value="XM_033568573.1"/>
</dbReference>
<evidence type="ECO:0000313" key="5">
    <source>
        <dbReference type="Proteomes" id="UP000324241"/>
    </source>
</evidence>
<dbReference type="GO" id="GO:0015969">
    <property type="term" value="P:guanosine tetraphosphate metabolic process"/>
    <property type="evidence" value="ECO:0007669"/>
    <property type="project" value="InterPro"/>
</dbReference>
<dbReference type="Proteomes" id="UP000324241">
    <property type="component" value="Unassembled WGS sequence"/>
</dbReference>
<accession>A0A4S3J1Q3</accession>
<sequence>MHSSADGRHNQADDPVIESFLAFWERERPSYEVLASLASKICELSLKGKVNCDVKCRAKEYDSLRAKLYQRQATRPHPYRNHDEIAQDIVDLAGARVLYLFPPDKEKVETIIEQSFTILEQKIHDGTQASNSKVTDLYHPEYPGYCATHYRVNIKPGDIPDGREWDKTIVEIQVISKARALWADAYHDTGYKPDMLPILEQEFSLDVISGLSGLCESFLKHVQKVTTGRARAADASFKTKYALECSMLEWAGRTIGRNVNAVGDIETLWEVSQVLGLNTPNKIVGELKNLDNLSELSVIDGGSQGVQLDLVSPILARLLVSAPASKTMEDILDENRRGGREYHFKLEVIVATFIWLKSILSPLPWDELLREMRRERWSSIAWLCERSPIDFYRNVTNLSAAGQGHVDNLWHFYETDERHAVRYAFSLSRLGLVKTRVAHWSRLYNIFLPLLNLEDPLSRRLIPAPPPFQSA</sequence>
<dbReference type="InterPro" id="IPR007685">
    <property type="entry name" value="RelA_SpoT"/>
</dbReference>
<dbReference type="EMBL" id="SOSA01001016">
    <property type="protein sequence ID" value="THC87858.1"/>
    <property type="molecule type" value="Genomic_DNA"/>
</dbReference>